<gene>
    <name evidence="1" type="ORF">UU54_C0013G0013</name>
</gene>
<comment type="caution">
    <text evidence="1">The sequence shown here is derived from an EMBL/GenBank/DDBJ whole genome shotgun (WGS) entry which is preliminary data.</text>
</comment>
<evidence type="ECO:0000313" key="2">
    <source>
        <dbReference type="Proteomes" id="UP000033903"/>
    </source>
</evidence>
<name>A0A0G0VJ30_9BACT</name>
<accession>A0A0G0VJ30</accession>
<dbReference type="Gene3D" id="3.40.50.150">
    <property type="entry name" value="Vaccinia Virus protein VP39"/>
    <property type="match status" value="1"/>
</dbReference>
<reference evidence="1 2" key="1">
    <citation type="journal article" date="2015" name="Nature">
        <title>rRNA introns, odd ribosomes, and small enigmatic genomes across a large radiation of phyla.</title>
        <authorList>
            <person name="Brown C.T."/>
            <person name="Hug L.A."/>
            <person name="Thomas B.C."/>
            <person name="Sharon I."/>
            <person name="Castelle C.J."/>
            <person name="Singh A."/>
            <person name="Wilkins M.J."/>
            <person name="Williams K.H."/>
            <person name="Banfield J.F."/>
        </authorList>
    </citation>
    <scope>NUCLEOTIDE SEQUENCE [LARGE SCALE GENOMIC DNA]</scope>
</reference>
<protein>
    <submittedName>
        <fullName evidence="1">Uncharacterized protein</fullName>
    </submittedName>
</protein>
<dbReference type="AlphaFoldDB" id="A0A0G0VJ30"/>
<dbReference type="EMBL" id="LCBA01000013">
    <property type="protein sequence ID" value="KKS01020.1"/>
    <property type="molecule type" value="Genomic_DNA"/>
</dbReference>
<sequence length="318" mass="36482">MNAVVTNLNIKRQNGRYYTQGNPFQLDPFKLWAEKIKLRNHKVLEPYAGANNIIRTLQAVGYAKNFTSFDIEPDSPDVEYRDTISNFPNNFKTCITNPPWLAKNSAHRRGLWYPNTKFDDLYKHALHLCLENCENVGALIPATFLQSRLFLERLDSIIFLHDKGMFSDTENPVCLALFTKKSEDVHIFFDSTFIGSLSDLSKNLPTGNKKAEELVFNDPQGELGFIAFDDTQGPSIRFCRGAELSNYNICHSSRMITRIGGNFSNLSSLVYNLNNELSEFRNSTKDVFLTPFKGLRKDGMYRRRMDYQLARNFISTHA</sequence>
<dbReference type="InterPro" id="IPR029063">
    <property type="entry name" value="SAM-dependent_MTases_sf"/>
</dbReference>
<proteinExistence type="predicted"/>
<dbReference type="SUPFAM" id="SSF53335">
    <property type="entry name" value="S-adenosyl-L-methionine-dependent methyltransferases"/>
    <property type="match status" value="1"/>
</dbReference>
<organism evidence="1 2">
    <name type="scientific">Candidatus Yanofskybacteria bacterium GW2011_GWA2_41_22</name>
    <dbReference type="NCBI Taxonomy" id="1619023"/>
    <lineage>
        <taxon>Bacteria</taxon>
        <taxon>Candidatus Yanofskyibacteriota</taxon>
    </lineage>
</organism>
<dbReference type="Proteomes" id="UP000033903">
    <property type="component" value="Unassembled WGS sequence"/>
</dbReference>
<evidence type="ECO:0000313" key="1">
    <source>
        <dbReference type="EMBL" id="KKS01020.1"/>
    </source>
</evidence>